<accession>L8ILZ0</accession>
<sequence>AVCRCKLSTCTAPPPLERLGILGCHLLSPCTCQAFKHLNITTFNGRTAEFPGICVSVFAKSCDSFSSLPFFKVEVGKENR</sequence>
<dbReference type="PROSITE" id="PS51233">
    <property type="entry name" value="VWFD"/>
    <property type="match status" value="1"/>
</dbReference>
<gene>
    <name evidence="2" type="ORF">M91_10149</name>
</gene>
<name>L8ILZ0_9CETA</name>
<feature type="domain" description="VWFD" evidence="1">
    <location>
        <begin position="30"/>
        <end position="80"/>
    </location>
</feature>
<evidence type="ECO:0000313" key="3">
    <source>
        <dbReference type="Proteomes" id="UP000011080"/>
    </source>
</evidence>
<evidence type="ECO:0000259" key="1">
    <source>
        <dbReference type="PROSITE" id="PS51233"/>
    </source>
</evidence>
<organism evidence="2 3">
    <name type="scientific">Bos mutus</name>
    <name type="common">wild yak</name>
    <dbReference type="NCBI Taxonomy" id="72004"/>
    <lineage>
        <taxon>Eukaryota</taxon>
        <taxon>Metazoa</taxon>
        <taxon>Chordata</taxon>
        <taxon>Craniata</taxon>
        <taxon>Vertebrata</taxon>
        <taxon>Euteleostomi</taxon>
        <taxon>Mammalia</taxon>
        <taxon>Eutheria</taxon>
        <taxon>Laurasiatheria</taxon>
        <taxon>Artiodactyla</taxon>
        <taxon>Ruminantia</taxon>
        <taxon>Pecora</taxon>
        <taxon>Bovidae</taxon>
        <taxon>Bovinae</taxon>
        <taxon>Bos</taxon>
    </lineage>
</organism>
<dbReference type="InterPro" id="IPR001846">
    <property type="entry name" value="VWF_type-D"/>
</dbReference>
<proteinExistence type="predicted"/>
<feature type="non-terminal residue" evidence="2">
    <location>
        <position position="80"/>
    </location>
</feature>
<reference evidence="2 3" key="1">
    <citation type="journal article" date="2012" name="Nat. Genet.">
        <title>The yak genome and adaptation to life at high altitude.</title>
        <authorList>
            <person name="Qiu Q."/>
            <person name="Zhang G."/>
            <person name="Ma T."/>
            <person name="Qian W."/>
            <person name="Wang J."/>
            <person name="Ye Z."/>
            <person name="Cao C."/>
            <person name="Hu Q."/>
            <person name="Kim J."/>
            <person name="Larkin D.M."/>
            <person name="Auvil L."/>
            <person name="Capitanu B."/>
            <person name="Ma J."/>
            <person name="Lewin H.A."/>
            <person name="Qian X."/>
            <person name="Lang Y."/>
            <person name="Zhou R."/>
            <person name="Wang L."/>
            <person name="Wang K."/>
            <person name="Xia J."/>
            <person name="Liao S."/>
            <person name="Pan S."/>
            <person name="Lu X."/>
            <person name="Hou H."/>
            <person name="Wang Y."/>
            <person name="Zang X."/>
            <person name="Yin Y."/>
            <person name="Ma H."/>
            <person name="Zhang J."/>
            <person name="Wang Z."/>
            <person name="Zhang Y."/>
            <person name="Zhang D."/>
            <person name="Yonezawa T."/>
            <person name="Hasegawa M."/>
            <person name="Zhong Y."/>
            <person name="Liu W."/>
            <person name="Zhang Y."/>
            <person name="Huang Z."/>
            <person name="Zhang S."/>
            <person name="Long R."/>
            <person name="Yang H."/>
            <person name="Wang J."/>
            <person name="Lenstra J.A."/>
            <person name="Cooper D.N."/>
            <person name="Wu Y."/>
            <person name="Wang J."/>
            <person name="Shi P."/>
            <person name="Wang J."/>
            <person name="Liu J."/>
        </authorList>
    </citation>
    <scope>NUCLEOTIDE SEQUENCE [LARGE SCALE GENOMIC DNA]</scope>
    <source>
        <strain evidence="3">yakQH1</strain>
    </source>
</reference>
<evidence type="ECO:0000313" key="2">
    <source>
        <dbReference type="EMBL" id="ELR56147.1"/>
    </source>
</evidence>
<dbReference type="AlphaFoldDB" id="L8ILZ0"/>
<feature type="non-terminal residue" evidence="2">
    <location>
        <position position="1"/>
    </location>
</feature>
<protein>
    <recommendedName>
        <fullName evidence="1">VWFD domain-containing protein</fullName>
    </recommendedName>
</protein>
<dbReference type="EMBL" id="JH881152">
    <property type="protein sequence ID" value="ELR56147.1"/>
    <property type="molecule type" value="Genomic_DNA"/>
</dbReference>
<dbReference type="Proteomes" id="UP000011080">
    <property type="component" value="Unassembled WGS sequence"/>
</dbReference>